<dbReference type="EMBL" id="AUND01000012">
    <property type="protein sequence ID" value="KEO54329.1"/>
    <property type="molecule type" value="Genomic_DNA"/>
</dbReference>
<proteinExistence type="predicted"/>
<organism evidence="2 3">
    <name type="scientific">Thioclava pacifica DSM 10166</name>
    <dbReference type="NCBI Taxonomy" id="1353537"/>
    <lineage>
        <taxon>Bacteria</taxon>
        <taxon>Pseudomonadati</taxon>
        <taxon>Pseudomonadota</taxon>
        <taxon>Alphaproteobacteria</taxon>
        <taxon>Rhodobacterales</taxon>
        <taxon>Paracoccaceae</taxon>
        <taxon>Thioclava</taxon>
    </lineage>
</organism>
<evidence type="ECO:0008006" key="4">
    <source>
        <dbReference type="Google" id="ProtNLM"/>
    </source>
</evidence>
<dbReference type="eggNOG" id="COG2995">
    <property type="taxonomic scope" value="Bacteria"/>
</dbReference>
<dbReference type="Proteomes" id="UP000027432">
    <property type="component" value="Unassembled WGS sequence"/>
</dbReference>
<feature type="transmembrane region" description="Helical" evidence="1">
    <location>
        <begin position="104"/>
        <end position="131"/>
    </location>
</feature>
<feature type="transmembrane region" description="Helical" evidence="1">
    <location>
        <begin position="53"/>
        <end position="76"/>
    </location>
</feature>
<keyword evidence="1" id="KW-0472">Membrane</keyword>
<dbReference type="RefSeq" id="WP_038075497.1">
    <property type="nucleotide sequence ID" value="NZ_AUND01000012.1"/>
</dbReference>
<dbReference type="STRING" id="1353537.TP2_05220"/>
<dbReference type="InterPro" id="IPR007498">
    <property type="entry name" value="PqiA-like"/>
</dbReference>
<evidence type="ECO:0000256" key="1">
    <source>
        <dbReference type="SAM" id="Phobius"/>
    </source>
</evidence>
<reference evidence="2 3" key="1">
    <citation type="submission" date="2013-07" db="EMBL/GenBank/DDBJ databases">
        <title>Thioclava pacifica DSM 10166 Genome Sequencing.</title>
        <authorList>
            <person name="Lai Q."/>
            <person name="Shao Z."/>
        </authorList>
    </citation>
    <scope>NUCLEOTIDE SEQUENCE [LARGE SCALE GENOMIC DNA]</scope>
    <source>
        <strain evidence="2 3">DSM 10166</strain>
    </source>
</reference>
<sequence length="211" mass="23275">MSFQTSPPKLDPAQLMACPQCDALHQAEHLPDGQRARCVRCGTILISPRERSFLHVIAFSFTGMILMIGAIFFPFLEISTRGLHHESSIFGVAMAFSEGWLAPLAFAVLSMIVALPVFRFAALIYTLWPLANGKPAWPHAATMFRLAEESQPWAMAEIFIIGTAVALVKLAGLAKVSLGPAFWAFCVLIIVIALKDSFVSKWTIWDAIERK</sequence>
<evidence type="ECO:0000313" key="2">
    <source>
        <dbReference type="EMBL" id="KEO54329.1"/>
    </source>
</evidence>
<accession>A0A074JCR6</accession>
<dbReference type="Pfam" id="PF04403">
    <property type="entry name" value="PqiA"/>
    <property type="match status" value="1"/>
</dbReference>
<comment type="caution">
    <text evidence="2">The sequence shown here is derived from an EMBL/GenBank/DDBJ whole genome shotgun (WGS) entry which is preliminary data.</text>
</comment>
<keyword evidence="1" id="KW-1133">Transmembrane helix</keyword>
<keyword evidence="1" id="KW-0812">Transmembrane</keyword>
<gene>
    <name evidence="2" type="ORF">TP2_05220</name>
</gene>
<evidence type="ECO:0000313" key="3">
    <source>
        <dbReference type="Proteomes" id="UP000027432"/>
    </source>
</evidence>
<feature type="transmembrane region" description="Helical" evidence="1">
    <location>
        <begin position="177"/>
        <end position="194"/>
    </location>
</feature>
<keyword evidence="3" id="KW-1185">Reference proteome</keyword>
<dbReference type="OrthoDB" id="5291921at2"/>
<dbReference type="AlphaFoldDB" id="A0A074JCR6"/>
<protein>
    <recommendedName>
        <fullName evidence="4">Paraquat-inducible protein A</fullName>
    </recommendedName>
</protein>
<name>A0A074JCR6_9RHOB</name>